<gene>
    <name evidence="1" type="ORF">FBZ89_12169</name>
</gene>
<dbReference type="EMBL" id="VITN01000021">
    <property type="protein sequence ID" value="TWB13102.1"/>
    <property type="molecule type" value="Genomic_DNA"/>
</dbReference>
<dbReference type="InterPro" id="IPR011990">
    <property type="entry name" value="TPR-like_helical_dom_sf"/>
</dbReference>
<sequence length="274" mass="29215">MSQTAMTNALEAGDLSGALSAATAHVQKAPTDTGARYLLAEILCVAGQLERADNQLSVVLNQDPGSMMPVSLLRQLIRAETARQDWYREGRPPEFLTAITAAARLHLEAGVKARAGDGQGAAATLAEAETLRRATTGQHKGAAFSDFRDLDDACGGLLEVLSADGKYFWVGVDEVLGLDFAPAKRLSDLIWRPLRLTLRDGTAGSLYMPMIYAGAGADGLTDQHRLGRLTDWVERDGAILGRGQRCFLVGDDAVGAADLTTLRFDETQADVEAA</sequence>
<dbReference type="AlphaFoldDB" id="A0A560EUP7"/>
<dbReference type="Pfam" id="PF07024">
    <property type="entry name" value="ImpE"/>
    <property type="match status" value="1"/>
</dbReference>
<dbReference type="RefSeq" id="WP_145753030.1">
    <property type="nucleotide sequence ID" value="NZ_VITN01000021.1"/>
</dbReference>
<evidence type="ECO:0000313" key="2">
    <source>
        <dbReference type="Proteomes" id="UP000319859"/>
    </source>
</evidence>
<name>A0A560EUP7_9PROT</name>
<reference evidence="1 2" key="1">
    <citation type="submission" date="2019-06" db="EMBL/GenBank/DDBJ databases">
        <title>Genomic Encyclopedia of Type Strains, Phase IV (KMG-V): Genome sequencing to study the core and pangenomes of soil and plant-associated prokaryotes.</title>
        <authorList>
            <person name="Whitman W."/>
        </authorList>
    </citation>
    <scope>NUCLEOTIDE SEQUENCE [LARGE SCALE GENOMIC DNA]</scope>
    <source>
        <strain evidence="1 2">BR 11880</strain>
    </source>
</reference>
<dbReference type="SUPFAM" id="SSF144059">
    <property type="entry name" value="ImpE-like"/>
    <property type="match status" value="1"/>
</dbReference>
<evidence type="ECO:0000313" key="1">
    <source>
        <dbReference type="EMBL" id="TWB13102.1"/>
    </source>
</evidence>
<proteinExistence type="predicted"/>
<comment type="caution">
    <text evidence="1">The sequence shown here is derived from an EMBL/GenBank/DDBJ whole genome shotgun (WGS) entry which is preliminary data.</text>
</comment>
<dbReference type="OrthoDB" id="5416084at2"/>
<protein>
    <submittedName>
        <fullName evidence="1">Type VI secretion system protein ImpE</fullName>
    </submittedName>
</protein>
<dbReference type="InterPro" id="IPR009211">
    <property type="entry name" value="TagJ"/>
</dbReference>
<dbReference type="Proteomes" id="UP000319859">
    <property type="component" value="Unassembled WGS sequence"/>
</dbReference>
<accession>A0A560EUP7</accession>
<dbReference type="PIRSF" id="PIRSF029288">
    <property type="entry name" value="SciE_ImpE"/>
    <property type="match status" value="1"/>
</dbReference>
<organism evidence="1 2">
    <name type="scientific">Nitrospirillum amazonense</name>
    <dbReference type="NCBI Taxonomy" id="28077"/>
    <lineage>
        <taxon>Bacteria</taxon>
        <taxon>Pseudomonadati</taxon>
        <taxon>Pseudomonadota</taxon>
        <taxon>Alphaproteobacteria</taxon>
        <taxon>Rhodospirillales</taxon>
        <taxon>Azospirillaceae</taxon>
        <taxon>Nitrospirillum</taxon>
    </lineage>
</organism>
<dbReference type="Gene3D" id="1.25.40.10">
    <property type="entry name" value="Tetratricopeptide repeat domain"/>
    <property type="match status" value="1"/>
</dbReference>
<dbReference type="Pfam" id="PF14559">
    <property type="entry name" value="TPR_19"/>
    <property type="match status" value="1"/>
</dbReference>